<evidence type="ECO:0000259" key="7">
    <source>
        <dbReference type="Pfam" id="PF17846"/>
    </source>
</evidence>
<dbReference type="RefSeq" id="YP_010084775.1">
    <property type="nucleotide sequence ID" value="NC_055165.1"/>
</dbReference>
<reference evidence="8" key="2">
    <citation type="journal article" date="2017" name="Sci. Rep.">
        <title>Characterization of a new member of Iridoviridae, Shrimp hemocyte iridescent virus (SHIV), found in white leg shrimp (Litopenaeus vannamei).</title>
        <authorList>
            <person name="Qiu L."/>
            <person name="Chen M.M."/>
            <person name="Wan X.Y."/>
            <person name="Li C."/>
            <person name="Zhang Q.L."/>
            <person name="Wang R.Y."/>
            <person name="Cheng D.Y."/>
            <person name="Dong X."/>
            <person name="Yang B."/>
            <person name="Wang X.H."/>
            <person name="Xiang J.H."/>
            <person name="Huang J."/>
        </authorList>
    </citation>
    <scope>NUCLEOTIDE SEQUENCE [LARGE SCALE GENOMIC DNA]</scope>
    <source>
        <strain evidence="8">20141215</strain>
    </source>
</reference>
<feature type="region of interest" description="Disordered" evidence="5">
    <location>
        <begin position="115"/>
        <end position="139"/>
    </location>
</feature>
<dbReference type="Proteomes" id="UP000297192">
    <property type="component" value="Segment"/>
</dbReference>
<dbReference type="InterPro" id="IPR041412">
    <property type="entry name" value="Xrn1_helical"/>
</dbReference>
<evidence type="ECO:0000313" key="9">
    <source>
        <dbReference type="Proteomes" id="UP000297192"/>
    </source>
</evidence>
<dbReference type="EMBL" id="MF599468">
    <property type="protein sequence ID" value="ATE87032.1"/>
    <property type="molecule type" value="Genomic_DNA"/>
</dbReference>
<feature type="domain" description="Xrn1 helical" evidence="7">
    <location>
        <begin position="259"/>
        <end position="346"/>
    </location>
</feature>
<gene>
    <name evidence="8" type="primary">23R</name>
</gene>
<feature type="domain" description="Xrn1 N-terminal" evidence="6">
    <location>
        <begin position="1"/>
        <end position="236"/>
    </location>
</feature>
<evidence type="ECO:0000259" key="6">
    <source>
        <dbReference type="Pfam" id="PF03159"/>
    </source>
</evidence>
<accession>A0A291B0L2</accession>
<evidence type="ECO:0000256" key="4">
    <source>
        <dbReference type="ARBA" id="ARBA00038299"/>
    </source>
</evidence>
<keyword evidence="3" id="KW-0269">Exonuclease</keyword>
<evidence type="ECO:0000256" key="5">
    <source>
        <dbReference type="SAM" id="MobiDB-lite"/>
    </source>
</evidence>
<dbReference type="Gene3D" id="3.40.50.12390">
    <property type="match status" value="1"/>
</dbReference>
<proteinExistence type="inferred from homology"/>
<evidence type="ECO:0000256" key="2">
    <source>
        <dbReference type="ARBA" id="ARBA00022801"/>
    </source>
</evidence>
<comment type="similarity">
    <text evidence="4">Belongs to the 5'-3' exonuclease family.</text>
</comment>
<dbReference type="GO" id="GO:0004534">
    <property type="term" value="F:5'-3' RNA exonuclease activity"/>
    <property type="evidence" value="ECO:0007669"/>
    <property type="project" value="TreeGrafter"/>
</dbReference>
<evidence type="ECO:0000256" key="1">
    <source>
        <dbReference type="ARBA" id="ARBA00022722"/>
    </source>
</evidence>
<name>A0A291B0L2_9VIRU</name>
<evidence type="ECO:0000256" key="3">
    <source>
        <dbReference type="ARBA" id="ARBA00022839"/>
    </source>
</evidence>
<dbReference type="Pfam" id="PF03159">
    <property type="entry name" value="XRN_N"/>
    <property type="match status" value="1"/>
</dbReference>
<keyword evidence="2" id="KW-0378">Hydrolase</keyword>
<dbReference type="GO" id="GO:0003723">
    <property type="term" value="F:RNA binding"/>
    <property type="evidence" value="ECO:0007669"/>
    <property type="project" value="TreeGrafter"/>
</dbReference>
<protein>
    <submittedName>
        <fullName evidence="8">XRN1 5-3 exoribonuclease</fullName>
    </submittedName>
</protein>
<dbReference type="GeneID" id="65099795"/>
<dbReference type="KEGG" id="vg:65099795"/>
<organism evidence="8">
    <name type="scientific">Shrimp hemocyte iridescent virus</name>
    <dbReference type="NCBI Taxonomy" id="2039780"/>
    <lineage>
        <taxon>Viruses</taxon>
        <taxon>Varidnaviria</taxon>
        <taxon>Bamfordvirae</taxon>
        <taxon>Nucleocytoviricota</taxon>
        <taxon>Megaviricetes</taxon>
        <taxon>Pimascovirales</taxon>
        <taxon>Pimascovirales incertae sedis</taxon>
        <taxon>Iridoviridae</taxon>
        <taxon>Betairidovirinae</taxon>
        <taxon>Decapodiridovirus</taxon>
        <taxon>Decapodiridovirus litopenaeus1</taxon>
        <taxon>Decapod iridescent virus 1</taxon>
    </lineage>
</organism>
<keyword evidence="1" id="KW-0540">Nuclease</keyword>
<sequence>MGIKHFFSWLKRNEDLKRVISKTKPQNVDHLMIDMNGVIHEAAQKIFKYGKYAPLKANVILPRRKRVQNQNKKITKQMSKEEYNEAIEKVYECVKSIVHDLIKDMNPNKTIYLAVDGPAPKSKQNQQRQRRFKAARDGGGNASFDSVNITAGTKFMENMCKHIENEKWTSDKNIKVITSGHLQPGEGEHKLVVWARKQLKQNIDWKEHTFCIVGADADLILLGGTLECNNVFIMRESETKHSFHFIDIGMFKKLLPIDIEDLIVWSCFIGNDFLPPIPSLEIKESYPEIGALDFFFEQGQSLILNKELKLLNFSAIRKILTKVVEREQSIMEARAQDGDRFENPLWKGDVKKYRKTFHETKLKSTDSQQLVLDYMKTVYWVYLYYTRGIPSWDWYFPHSYGLHADKFVKHMPVEYCAFKFPKSQPYHPHEQLLCVVPPTGKSVIPEYLHEAFDFIIGKSTTFETDVIGKRQEWEATVIVDVITPHLKKTDYVDVV</sequence>
<keyword evidence="9" id="KW-1185">Reference proteome</keyword>
<reference evidence="8" key="1">
    <citation type="journal article" date="2017" name="Arch. Virol.">
        <title>Complete genome sequence of shrimp hemocyte iridescent virus (SHIV) isolated from white leg shrimp, Litopenaeus vannamei.</title>
        <authorList>
            <person name="Qiu L."/>
            <person name="Chen M.M."/>
            <person name="Wang R.Y."/>
            <person name="Wan X.Y."/>
            <person name="Li C."/>
            <person name="Zhang Q.L."/>
            <person name="Dong X."/>
            <person name="Yang B."/>
            <person name="Xiang J.H."/>
            <person name="Huang J."/>
        </authorList>
    </citation>
    <scope>NUCLEOTIDE SEQUENCE [LARGE SCALE GENOMIC DNA]</scope>
    <source>
        <strain evidence="8">20141215</strain>
    </source>
</reference>
<dbReference type="Pfam" id="PF17846">
    <property type="entry name" value="XRN_M"/>
    <property type="match status" value="2"/>
</dbReference>
<evidence type="ECO:0000313" key="8">
    <source>
        <dbReference type="EMBL" id="ATE87032.1"/>
    </source>
</evidence>
<dbReference type="PANTHER" id="PTHR12341:SF7">
    <property type="entry name" value="5'-3' EXORIBONUCLEASE 1"/>
    <property type="match status" value="1"/>
</dbReference>
<dbReference type="GO" id="GO:0000956">
    <property type="term" value="P:nuclear-transcribed mRNA catabolic process"/>
    <property type="evidence" value="ECO:0007669"/>
    <property type="project" value="TreeGrafter"/>
</dbReference>
<dbReference type="InterPro" id="IPR027073">
    <property type="entry name" value="5_3_exoribonuclease"/>
</dbReference>
<dbReference type="InterPro" id="IPR004859">
    <property type="entry name" value="Xrn1_N"/>
</dbReference>
<dbReference type="PANTHER" id="PTHR12341">
    <property type="entry name" value="5'-&gt;3' EXORIBONUCLEASE"/>
    <property type="match status" value="1"/>
</dbReference>
<feature type="domain" description="Xrn1 helical" evidence="7">
    <location>
        <begin position="353"/>
        <end position="481"/>
    </location>
</feature>